<keyword evidence="3" id="KW-1185">Reference proteome</keyword>
<evidence type="ECO:0000256" key="1">
    <source>
        <dbReference type="SAM" id="Phobius"/>
    </source>
</evidence>
<dbReference type="Proteomes" id="UP000295131">
    <property type="component" value="Unassembled WGS sequence"/>
</dbReference>
<organism evidence="2 3">
    <name type="scientific">Pseudohoeflea suaedae</name>
    <dbReference type="NCBI Taxonomy" id="877384"/>
    <lineage>
        <taxon>Bacteria</taxon>
        <taxon>Pseudomonadati</taxon>
        <taxon>Pseudomonadota</taxon>
        <taxon>Alphaproteobacteria</taxon>
        <taxon>Hyphomicrobiales</taxon>
        <taxon>Rhizobiaceae</taxon>
        <taxon>Pseudohoeflea</taxon>
    </lineage>
</organism>
<feature type="transmembrane region" description="Helical" evidence="1">
    <location>
        <begin position="18"/>
        <end position="37"/>
    </location>
</feature>
<keyword evidence="1" id="KW-0472">Membrane</keyword>
<gene>
    <name evidence="2" type="ORF">E2A64_08170</name>
</gene>
<accession>A0A4R5PR11</accession>
<dbReference type="AlphaFoldDB" id="A0A4R5PR11"/>
<dbReference type="EMBL" id="SMSI01000001">
    <property type="protein sequence ID" value="TDH39479.1"/>
    <property type="molecule type" value="Genomic_DNA"/>
</dbReference>
<name>A0A4R5PR11_9HYPH</name>
<dbReference type="OrthoDB" id="8283003at2"/>
<evidence type="ECO:0000313" key="2">
    <source>
        <dbReference type="EMBL" id="TDH39479.1"/>
    </source>
</evidence>
<evidence type="ECO:0000313" key="3">
    <source>
        <dbReference type="Proteomes" id="UP000295131"/>
    </source>
</evidence>
<feature type="transmembrane region" description="Helical" evidence="1">
    <location>
        <begin position="117"/>
        <end position="134"/>
    </location>
</feature>
<reference evidence="2 3" key="1">
    <citation type="journal article" date="2013" name="Int. J. Syst. Evol. Microbiol.">
        <title>Hoeflea suaedae sp. nov., an endophytic bacterium isolated from the root of the halophyte Suaeda maritima.</title>
        <authorList>
            <person name="Chung E.J."/>
            <person name="Park J.A."/>
            <person name="Pramanik P."/>
            <person name="Bibi F."/>
            <person name="Jeon C.O."/>
            <person name="Chung Y.R."/>
        </authorList>
    </citation>
    <scope>NUCLEOTIDE SEQUENCE [LARGE SCALE GENOMIC DNA]</scope>
    <source>
        <strain evidence="2 3">YC6898</strain>
    </source>
</reference>
<protein>
    <submittedName>
        <fullName evidence="2">Uncharacterized protein</fullName>
    </submittedName>
</protein>
<keyword evidence="1" id="KW-1133">Transmembrane helix</keyword>
<proteinExistence type="predicted"/>
<feature type="transmembrane region" description="Helical" evidence="1">
    <location>
        <begin position="49"/>
        <end position="68"/>
    </location>
</feature>
<sequence length="172" mass="19026">MARLRFALPSARSASVGAVLWGLAMTLSAQLALWIAIRLDTWHLQALSMLFFAGGAIAWPLALCAIRFCSYRRAPETWFAASVLFLSCGTVIVTAGLFALQYRIYYAQWHSEFLSKIWIFQFVFTTAAAVYQFAVMGLRLYLPLGAVVLFLTALIIARNAGKAGRSGTIFPF</sequence>
<feature type="transmembrane region" description="Helical" evidence="1">
    <location>
        <begin position="80"/>
        <end position="105"/>
    </location>
</feature>
<feature type="transmembrane region" description="Helical" evidence="1">
    <location>
        <begin position="140"/>
        <end position="157"/>
    </location>
</feature>
<keyword evidence="1" id="KW-0812">Transmembrane</keyword>
<comment type="caution">
    <text evidence="2">The sequence shown here is derived from an EMBL/GenBank/DDBJ whole genome shotgun (WGS) entry which is preliminary data.</text>
</comment>